<feature type="domain" description="M23ase beta-sheet core" evidence="3">
    <location>
        <begin position="141"/>
        <end position="242"/>
    </location>
</feature>
<dbReference type="RefSeq" id="WP_151422966.1">
    <property type="nucleotide sequence ID" value="NZ_WBJX01000001.1"/>
</dbReference>
<dbReference type="InterPro" id="IPR011055">
    <property type="entry name" value="Dup_hybrid_motif"/>
</dbReference>
<gene>
    <name evidence="4" type="ORF">F8O03_05795</name>
</gene>
<keyword evidence="2" id="KW-1133">Transmembrane helix</keyword>
<keyword evidence="5" id="KW-1185">Reference proteome</keyword>
<feature type="compositionally biased region" description="Low complexity" evidence="1">
    <location>
        <begin position="331"/>
        <end position="372"/>
    </location>
</feature>
<evidence type="ECO:0000259" key="3">
    <source>
        <dbReference type="Pfam" id="PF01551"/>
    </source>
</evidence>
<reference evidence="4 5" key="1">
    <citation type="submission" date="2019-09" db="EMBL/GenBank/DDBJ databases">
        <title>Phylogeny of genus Pseudoclavibacter and closely related genus.</title>
        <authorList>
            <person name="Li Y."/>
        </authorList>
    </citation>
    <scope>NUCLEOTIDE SEQUENCE [LARGE SCALE GENOMIC DNA]</scope>
    <source>
        <strain evidence="4 5">THG-MD12</strain>
    </source>
</reference>
<organism evidence="4 5">
    <name type="scientific">Pseudoclavibacter terrae</name>
    <dbReference type="NCBI Taxonomy" id="1530195"/>
    <lineage>
        <taxon>Bacteria</taxon>
        <taxon>Bacillati</taxon>
        <taxon>Actinomycetota</taxon>
        <taxon>Actinomycetes</taxon>
        <taxon>Micrococcales</taxon>
        <taxon>Microbacteriaceae</taxon>
        <taxon>Pseudoclavibacter</taxon>
    </lineage>
</organism>
<feature type="transmembrane region" description="Helical" evidence="2">
    <location>
        <begin position="31"/>
        <end position="54"/>
    </location>
</feature>
<dbReference type="InterPro" id="IPR016047">
    <property type="entry name" value="M23ase_b-sheet_dom"/>
</dbReference>
<dbReference type="Pfam" id="PF01551">
    <property type="entry name" value="Peptidase_M23"/>
    <property type="match status" value="1"/>
</dbReference>
<evidence type="ECO:0000256" key="1">
    <source>
        <dbReference type="SAM" id="MobiDB-lite"/>
    </source>
</evidence>
<evidence type="ECO:0000313" key="5">
    <source>
        <dbReference type="Proteomes" id="UP000490386"/>
    </source>
</evidence>
<dbReference type="SUPFAM" id="SSF51261">
    <property type="entry name" value="Duplicated hybrid motif"/>
    <property type="match status" value="1"/>
</dbReference>
<feature type="region of interest" description="Disordered" evidence="1">
    <location>
        <begin position="1"/>
        <end position="22"/>
    </location>
</feature>
<dbReference type="AlphaFoldDB" id="A0A7J5B787"/>
<dbReference type="PRINTS" id="PR01217">
    <property type="entry name" value="PRICHEXTENSN"/>
</dbReference>
<accession>A0A7J5B787</accession>
<name>A0A7J5B787_9MICO</name>
<comment type="caution">
    <text evidence="4">The sequence shown here is derived from an EMBL/GenBank/DDBJ whole genome shotgun (WGS) entry which is preliminary data.</text>
</comment>
<feature type="compositionally biased region" description="Low complexity" evidence="1">
    <location>
        <begin position="306"/>
        <end position="322"/>
    </location>
</feature>
<dbReference type="EMBL" id="WBJX01000001">
    <property type="protein sequence ID" value="KAB1639823.1"/>
    <property type="molecule type" value="Genomic_DNA"/>
</dbReference>
<dbReference type="InterPro" id="IPR050570">
    <property type="entry name" value="Cell_wall_metabolism_enzyme"/>
</dbReference>
<dbReference type="OrthoDB" id="1099523at2"/>
<dbReference type="PANTHER" id="PTHR21666:SF270">
    <property type="entry name" value="MUREIN HYDROLASE ACTIVATOR ENVC"/>
    <property type="match status" value="1"/>
</dbReference>
<dbReference type="GO" id="GO:0004222">
    <property type="term" value="F:metalloendopeptidase activity"/>
    <property type="evidence" value="ECO:0007669"/>
    <property type="project" value="TreeGrafter"/>
</dbReference>
<dbReference type="CDD" id="cd12797">
    <property type="entry name" value="M23_peptidase"/>
    <property type="match status" value="1"/>
</dbReference>
<proteinExistence type="predicted"/>
<evidence type="ECO:0000256" key="2">
    <source>
        <dbReference type="SAM" id="Phobius"/>
    </source>
</evidence>
<dbReference type="Gene3D" id="2.70.70.10">
    <property type="entry name" value="Glucose Permease (Domain IIA)"/>
    <property type="match status" value="1"/>
</dbReference>
<feature type="region of interest" description="Disordered" evidence="1">
    <location>
        <begin position="284"/>
        <end position="372"/>
    </location>
</feature>
<dbReference type="PANTHER" id="PTHR21666">
    <property type="entry name" value="PEPTIDASE-RELATED"/>
    <property type="match status" value="1"/>
</dbReference>
<dbReference type="Proteomes" id="UP000490386">
    <property type="component" value="Unassembled WGS sequence"/>
</dbReference>
<evidence type="ECO:0000313" key="4">
    <source>
        <dbReference type="EMBL" id="KAB1639823.1"/>
    </source>
</evidence>
<sequence>MPKSSNAPSEPPLDVPGRRARRARERRRARLLAVPVVAATLGLIAAASIGAAAVTGAVDDGQSTVPVVSSEKTDGVTYTVSGSVPGQLIGTRDLPVVQNAAAGSTDGTAAPGVQWPVDMSVVSISDGFGPRNSPCSGCSSNHRGLDLAGPQGTRVGSIANGIVIESVPTDSGGLGAHVVVEHRIDGLQVRSVYAHFVAGSPAVKVGDQVKTGQLVGLLGNTGASTGPHLHLETIVDGAHVDPQKFLNKYADGVAVDIFGEVPTWNPPTGDPDEKDYWEQNENTRVPPADVVPDTTLPAATPPASTPPKGTSAPTAPPTQGSSPTPPPPSTTPSGEPEAPSPAPSQSANPTPPSSSTETKTETTSETTSTPKS</sequence>
<protein>
    <submittedName>
        <fullName evidence="4">Peptidoglycan DD-metalloendopeptidase family protein</fullName>
    </submittedName>
</protein>
<keyword evidence="2" id="KW-0812">Transmembrane</keyword>
<keyword evidence="2" id="KW-0472">Membrane</keyword>